<evidence type="ECO:0000256" key="2">
    <source>
        <dbReference type="SAM" id="SignalP"/>
    </source>
</evidence>
<dbReference type="AlphaFoldDB" id="A0A327ZB33"/>
<feature type="region of interest" description="Disordered" evidence="1">
    <location>
        <begin position="25"/>
        <end position="73"/>
    </location>
</feature>
<name>A0A327ZB33_9ACTN</name>
<feature type="chain" id="PRO_5039582120" description="Lipoprotein" evidence="2">
    <location>
        <begin position="32"/>
        <end position="173"/>
    </location>
</feature>
<organism evidence="3 4">
    <name type="scientific">Actinoplanes lutulentus</name>
    <dbReference type="NCBI Taxonomy" id="1287878"/>
    <lineage>
        <taxon>Bacteria</taxon>
        <taxon>Bacillati</taxon>
        <taxon>Actinomycetota</taxon>
        <taxon>Actinomycetes</taxon>
        <taxon>Micromonosporales</taxon>
        <taxon>Micromonosporaceae</taxon>
        <taxon>Actinoplanes</taxon>
    </lineage>
</organism>
<dbReference type="EMBL" id="QLMJ01000008">
    <property type="protein sequence ID" value="RAK36440.1"/>
    <property type="molecule type" value="Genomic_DNA"/>
</dbReference>
<proteinExistence type="predicted"/>
<dbReference type="InterPro" id="IPR046172">
    <property type="entry name" value="DUF6174"/>
</dbReference>
<gene>
    <name evidence="3" type="ORF">B0I29_10829</name>
</gene>
<feature type="compositionally biased region" description="Pro residues" evidence="1">
    <location>
        <begin position="54"/>
        <end position="63"/>
    </location>
</feature>
<evidence type="ECO:0000313" key="4">
    <source>
        <dbReference type="Proteomes" id="UP000249341"/>
    </source>
</evidence>
<feature type="compositionally biased region" description="Low complexity" evidence="1">
    <location>
        <begin position="42"/>
        <end position="53"/>
    </location>
</feature>
<feature type="signal peptide" evidence="2">
    <location>
        <begin position="1"/>
        <end position="31"/>
    </location>
</feature>
<evidence type="ECO:0008006" key="5">
    <source>
        <dbReference type="Google" id="ProtNLM"/>
    </source>
</evidence>
<keyword evidence="4" id="KW-1185">Reference proteome</keyword>
<dbReference type="RefSeq" id="WP_260329963.1">
    <property type="nucleotide sequence ID" value="NZ_JACHWI010000007.1"/>
</dbReference>
<accession>A0A327ZB33</accession>
<sequence length="173" mass="18459">MPFLGTPKAHLLAATTLLAVASGCTSAGATANPPSPPPAPSSEPATPVPSSSEPTPPAKPVPSTPRWAEPPNYAFTLTTGCTRGFYEARFRVEVENGKVRSSTPLNDQAESHADFAAPTLGDINTWIDKQEPHNTRLRRERDPHDGHPTAFGFDQQAMAYDGGTCYAVTDYQP</sequence>
<keyword evidence="2" id="KW-0732">Signal</keyword>
<comment type="caution">
    <text evidence="3">The sequence shown here is derived from an EMBL/GenBank/DDBJ whole genome shotgun (WGS) entry which is preliminary data.</text>
</comment>
<dbReference type="Proteomes" id="UP000249341">
    <property type="component" value="Unassembled WGS sequence"/>
</dbReference>
<dbReference type="Pfam" id="PF19671">
    <property type="entry name" value="DUF6174"/>
    <property type="match status" value="1"/>
</dbReference>
<protein>
    <recommendedName>
        <fullName evidence="5">Lipoprotein</fullName>
    </recommendedName>
</protein>
<evidence type="ECO:0000313" key="3">
    <source>
        <dbReference type="EMBL" id="RAK36440.1"/>
    </source>
</evidence>
<reference evidence="3 4" key="1">
    <citation type="submission" date="2018-06" db="EMBL/GenBank/DDBJ databases">
        <title>Genomic Encyclopedia of Type Strains, Phase III (KMG-III): the genomes of soil and plant-associated and newly described type strains.</title>
        <authorList>
            <person name="Whitman W."/>
        </authorList>
    </citation>
    <scope>NUCLEOTIDE SEQUENCE [LARGE SCALE GENOMIC DNA]</scope>
    <source>
        <strain evidence="3 4">CGMCC 4.7090</strain>
    </source>
</reference>
<evidence type="ECO:0000256" key="1">
    <source>
        <dbReference type="SAM" id="MobiDB-lite"/>
    </source>
</evidence>